<reference evidence="9" key="1">
    <citation type="journal article" date="2019" name="Int. J. Syst. Evol. Microbiol.">
        <title>The Global Catalogue of Microorganisms (GCM) 10K type strain sequencing project: providing services to taxonomists for standard genome sequencing and annotation.</title>
        <authorList>
            <consortium name="The Broad Institute Genomics Platform"/>
            <consortium name="The Broad Institute Genome Sequencing Center for Infectious Disease"/>
            <person name="Wu L."/>
            <person name="Ma J."/>
        </authorList>
    </citation>
    <scope>NUCLEOTIDE SEQUENCE [LARGE SCALE GENOMIC DNA]</scope>
    <source>
        <strain evidence="9">GH52</strain>
    </source>
</reference>
<evidence type="ECO:0000259" key="7">
    <source>
        <dbReference type="Pfam" id="PF05425"/>
    </source>
</evidence>
<dbReference type="InterPro" id="IPR032694">
    <property type="entry name" value="CopC/D"/>
</dbReference>
<feature type="transmembrane region" description="Helical" evidence="6">
    <location>
        <begin position="221"/>
        <end position="241"/>
    </location>
</feature>
<feature type="transmembrane region" description="Helical" evidence="6">
    <location>
        <begin position="37"/>
        <end position="56"/>
    </location>
</feature>
<keyword evidence="4 6" id="KW-1133">Transmembrane helix</keyword>
<dbReference type="RefSeq" id="WP_377772594.1">
    <property type="nucleotide sequence ID" value="NZ_JBHUHO010000030.1"/>
</dbReference>
<gene>
    <name evidence="8" type="ORF">ACFSJH_11945</name>
</gene>
<evidence type="ECO:0000313" key="8">
    <source>
        <dbReference type="EMBL" id="MFD2116434.1"/>
    </source>
</evidence>
<sequence>MLYVTEGLLYISFAIITGALILSVVPETKRPAIAVPSWLVSLAIIAIPILSFAPIHQLTSDYVVSLDMSYGEMVKVIILDFNMGKSWLWTTIGSIGLLLITSLKLFRNDRKVIYAALFILVLLFVWLGYSSHSASILPIQGLIAHTLHFMAVSVWIGILFVISWFSTDNNNWSSFLRWFSPVAIIAVTITIVAGLVLMTIVSPQYLNAWMLPYGQWMLLKHLLLIPLLLFALSNGFIYPTVIKQHPHFKPVKWLRLESIIALLVLFVTAIMGEQAPPHNVQDTLQYYSPSGMFTSLYRGNYTPDLQLTLTFTMESILMLIAAAIMAYTVVWSYRKQYPYAALGSGLLATVFGYFGLMFAIA</sequence>
<organism evidence="8 9">
    <name type="scientific">Paenibacillus yanchengensis</name>
    <dbReference type="NCBI Taxonomy" id="2035833"/>
    <lineage>
        <taxon>Bacteria</taxon>
        <taxon>Bacillati</taxon>
        <taxon>Bacillota</taxon>
        <taxon>Bacilli</taxon>
        <taxon>Bacillales</taxon>
        <taxon>Paenibacillaceae</taxon>
        <taxon>Paenibacillus</taxon>
    </lineage>
</organism>
<keyword evidence="3 6" id="KW-0812">Transmembrane</keyword>
<dbReference type="PANTHER" id="PTHR34820">
    <property type="entry name" value="INNER MEMBRANE PROTEIN YEBZ"/>
    <property type="match status" value="1"/>
</dbReference>
<comment type="subcellular location">
    <subcellularLocation>
        <location evidence="1">Cell membrane</location>
        <topology evidence="1">Multi-pass membrane protein</topology>
    </subcellularLocation>
</comment>
<evidence type="ECO:0000256" key="6">
    <source>
        <dbReference type="SAM" id="Phobius"/>
    </source>
</evidence>
<feature type="transmembrane region" description="Helical" evidence="6">
    <location>
        <begin position="178"/>
        <end position="201"/>
    </location>
</feature>
<evidence type="ECO:0000256" key="4">
    <source>
        <dbReference type="ARBA" id="ARBA00022989"/>
    </source>
</evidence>
<feature type="transmembrane region" description="Helical" evidence="6">
    <location>
        <begin position="339"/>
        <end position="360"/>
    </location>
</feature>
<evidence type="ECO:0000256" key="2">
    <source>
        <dbReference type="ARBA" id="ARBA00022475"/>
    </source>
</evidence>
<feature type="transmembrane region" description="Helical" evidence="6">
    <location>
        <begin position="112"/>
        <end position="130"/>
    </location>
</feature>
<feature type="transmembrane region" description="Helical" evidence="6">
    <location>
        <begin position="76"/>
        <end position="100"/>
    </location>
</feature>
<keyword evidence="2" id="KW-1003">Cell membrane</keyword>
<feature type="transmembrane region" description="Helical" evidence="6">
    <location>
        <begin position="305"/>
        <end position="327"/>
    </location>
</feature>
<protein>
    <submittedName>
        <fullName evidence="8">Copper resistance D family protein</fullName>
    </submittedName>
</protein>
<evidence type="ECO:0000313" key="9">
    <source>
        <dbReference type="Proteomes" id="UP001597362"/>
    </source>
</evidence>
<evidence type="ECO:0000256" key="5">
    <source>
        <dbReference type="ARBA" id="ARBA00023136"/>
    </source>
</evidence>
<comment type="caution">
    <text evidence="8">The sequence shown here is derived from an EMBL/GenBank/DDBJ whole genome shotgun (WGS) entry which is preliminary data.</text>
</comment>
<feature type="transmembrane region" description="Helical" evidence="6">
    <location>
        <begin position="253"/>
        <end position="272"/>
    </location>
</feature>
<evidence type="ECO:0000256" key="1">
    <source>
        <dbReference type="ARBA" id="ARBA00004651"/>
    </source>
</evidence>
<proteinExistence type="predicted"/>
<dbReference type="Pfam" id="PF05425">
    <property type="entry name" value="CopD"/>
    <property type="match status" value="1"/>
</dbReference>
<keyword evidence="9" id="KW-1185">Reference proteome</keyword>
<accession>A0ABW4YLV4</accession>
<feature type="transmembrane region" description="Helical" evidence="6">
    <location>
        <begin position="7"/>
        <end position="25"/>
    </location>
</feature>
<dbReference type="InterPro" id="IPR008457">
    <property type="entry name" value="Cu-R_CopD_dom"/>
</dbReference>
<dbReference type="Proteomes" id="UP001597362">
    <property type="component" value="Unassembled WGS sequence"/>
</dbReference>
<keyword evidence="5 6" id="KW-0472">Membrane</keyword>
<dbReference type="PANTHER" id="PTHR34820:SF4">
    <property type="entry name" value="INNER MEMBRANE PROTEIN YEBZ"/>
    <property type="match status" value="1"/>
</dbReference>
<feature type="transmembrane region" description="Helical" evidence="6">
    <location>
        <begin position="142"/>
        <end position="166"/>
    </location>
</feature>
<dbReference type="EMBL" id="JBHUHO010000030">
    <property type="protein sequence ID" value="MFD2116434.1"/>
    <property type="molecule type" value="Genomic_DNA"/>
</dbReference>
<name>A0ABW4YLV4_9BACL</name>
<feature type="domain" description="Copper resistance protein D" evidence="7">
    <location>
        <begin position="175"/>
        <end position="270"/>
    </location>
</feature>
<evidence type="ECO:0000256" key="3">
    <source>
        <dbReference type="ARBA" id="ARBA00022692"/>
    </source>
</evidence>